<name>A0A6F8ZDB6_9FIRM</name>
<dbReference type="AlphaFoldDB" id="A0A6F8ZDB6"/>
<dbReference type="KEGG" id="hfv:R50_0500"/>
<evidence type="ECO:0000313" key="1">
    <source>
        <dbReference type="EMBL" id="CAB1128006.1"/>
    </source>
</evidence>
<dbReference type="EMBL" id="LR778114">
    <property type="protein sequence ID" value="CAB1128006.1"/>
    <property type="molecule type" value="Genomic_DNA"/>
</dbReference>
<sequence length="115" mass="12187">MEIAANWIMTGQSLELYRKAETVVADNLANWETPGFQAQRLSFRRALAAAWQAGGGPVRARLQAVPGSLRPDGSSVDLTAQMAQLAQLQLGFDLAAQALSIKGAEMTTVTAGKVS</sequence>
<gene>
    <name evidence="1" type="ORF">R50_0500</name>
</gene>
<proteinExistence type="predicted"/>
<keyword evidence="1" id="KW-0969">Cilium</keyword>
<keyword evidence="1" id="KW-0966">Cell projection</keyword>
<keyword evidence="1" id="KW-0282">Flagellum</keyword>
<dbReference type="Proteomes" id="UP000503399">
    <property type="component" value="Chromosome"/>
</dbReference>
<reference evidence="1 2" key="1">
    <citation type="submission" date="2020-02" db="EMBL/GenBank/DDBJ databases">
        <authorList>
            <person name="Hogendoorn C."/>
        </authorList>
    </citation>
    <scope>NUCLEOTIDE SEQUENCE [LARGE SCALE GENOMIC DNA]</scope>
    <source>
        <strain evidence="1">R501</strain>
    </source>
</reference>
<evidence type="ECO:0000313" key="2">
    <source>
        <dbReference type="Proteomes" id="UP000503399"/>
    </source>
</evidence>
<organism evidence="1 2">
    <name type="scientific">Candidatus Hydrogenisulfobacillus filiaventi</name>
    <dbReference type="NCBI Taxonomy" id="2707344"/>
    <lineage>
        <taxon>Bacteria</taxon>
        <taxon>Bacillati</taxon>
        <taxon>Bacillota</taxon>
        <taxon>Clostridia</taxon>
        <taxon>Eubacteriales</taxon>
        <taxon>Clostridiales Family XVII. Incertae Sedis</taxon>
        <taxon>Candidatus Hydrogenisulfobacillus</taxon>
    </lineage>
</organism>
<keyword evidence="2" id="KW-1185">Reference proteome</keyword>
<accession>A0A6F8ZDB6</accession>
<protein>
    <submittedName>
        <fullName evidence="1">Flagellar basal body rod protein FlgB</fullName>
    </submittedName>
</protein>